<feature type="transmembrane region" description="Helical" evidence="1">
    <location>
        <begin position="6"/>
        <end position="30"/>
    </location>
</feature>
<proteinExistence type="predicted"/>
<protein>
    <submittedName>
        <fullName evidence="2">Uncharacterized protein</fullName>
    </submittedName>
</protein>
<dbReference type="EMBL" id="JAGMWN010000004">
    <property type="protein sequence ID" value="MBP5857562.1"/>
    <property type="molecule type" value="Genomic_DNA"/>
</dbReference>
<gene>
    <name evidence="2" type="ORF">KAJ83_11120</name>
</gene>
<dbReference type="Proteomes" id="UP000672602">
    <property type="component" value="Unassembled WGS sequence"/>
</dbReference>
<dbReference type="AlphaFoldDB" id="A0A8J7V346"/>
<name>A0A8J7V346_9PROT</name>
<accession>A0A8J7V346</accession>
<keyword evidence="3" id="KW-1185">Reference proteome</keyword>
<organism evidence="2 3">
    <name type="scientific">Marivibrio halodurans</name>
    <dbReference type="NCBI Taxonomy" id="2039722"/>
    <lineage>
        <taxon>Bacteria</taxon>
        <taxon>Pseudomonadati</taxon>
        <taxon>Pseudomonadota</taxon>
        <taxon>Alphaproteobacteria</taxon>
        <taxon>Rhodospirillales</taxon>
        <taxon>Rhodospirillaceae</taxon>
        <taxon>Marivibrio</taxon>
    </lineage>
</organism>
<evidence type="ECO:0000313" key="3">
    <source>
        <dbReference type="Proteomes" id="UP000672602"/>
    </source>
</evidence>
<keyword evidence="1" id="KW-0812">Transmembrane</keyword>
<evidence type="ECO:0000313" key="2">
    <source>
        <dbReference type="EMBL" id="MBP5857562.1"/>
    </source>
</evidence>
<evidence type="ECO:0000256" key="1">
    <source>
        <dbReference type="SAM" id="Phobius"/>
    </source>
</evidence>
<keyword evidence="1" id="KW-0472">Membrane</keyword>
<sequence length="45" mass="5041">MSETLLILFAIGSLGLLGLAAFLAWGYVLWRDLRAARLARLRVRP</sequence>
<dbReference type="RefSeq" id="WP_210682139.1">
    <property type="nucleotide sequence ID" value="NZ_JAGMWN010000004.1"/>
</dbReference>
<keyword evidence="1" id="KW-1133">Transmembrane helix</keyword>
<reference evidence="2" key="1">
    <citation type="submission" date="2021-04" db="EMBL/GenBank/DDBJ databases">
        <authorList>
            <person name="Zhang D.-C."/>
        </authorList>
    </citation>
    <scope>NUCLEOTIDE SEQUENCE</scope>
    <source>
        <strain evidence="2">CGMCC 1.15697</strain>
    </source>
</reference>
<comment type="caution">
    <text evidence="2">The sequence shown here is derived from an EMBL/GenBank/DDBJ whole genome shotgun (WGS) entry which is preliminary data.</text>
</comment>